<protein>
    <submittedName>
        <fullName evidence="2">RadC-like JAB domain protein</fullName>
    </submittedName>
</protein>
<evidence type="ECO:0000313" key="2">
    <source>
        <dbReference type="EMBL" id="KIE44310.1"/>
    </source>
</evidence>
<dbReference type="RefSeq" id="WP_039635638.1">
    <property type="nucleotide sequence ID" value="NZ_AYSO01000020.1"/>
</dbReference>
<reference evidence="2 3" key="1">
    <citation type="journal article" date="2015" name="Infect. Genet. Evol.">
        <title>Genomic sequences of six botulinum neurotoxin-producing strains representing three clostridial species illustrate the mobility and diversity of botulinum neurotoxin genes.</title>
        <authorList>
            <person name="Smith T.J."/>
            <person name="Hill K.K."/>
            <person name="Xie G."/>
            <person name="Foley B.T."/>
            <person name="Williamson C.H."/>
            <person name="Foster J.T."/>
            <person name="Johnson S.L."/>
            <person name="Chertkov O."/>
            <person name="Teshima H."/>
            <person name="Gibbons H.S."/>
            <person name="Johnsky L.A."/>
            <person name="Karavis M.A."/>
            <person name="Smith L.A."/>
        </authorList>
    </citation>
    <scope>NUCLEOTIDE SEQUENCE [LARGE SCALE GENOMIC DNA]</scope>
    <source>
        <strain evidence="2 3">CDC 2741</strain>
    </source>
</reference>
<accession>A0A0C1U9N0</accession>
<comment type="caution">
    <text evidence="2">The sequence shown here is derived from an EMBL/GenBank/DDBJ whole genome shotgun (WGS) entry which is preliminary data.</text>
</comment>
<keyword evidence="3" id="KW-1185">Reference proteome</keyword>
<dbReference type="EMBL" id="AYSO01000020">
    <property type="protein sequence ID" value="KIE44310.1"/>
    <property type="molecule type" value="Genomic_DNA"/>
</dbReference>
<dbReference type="Pfam" id="PF04002">
    <property type="entry name" value="RadC"/>
    <property type="match status" value="1"/>
</dbReference>
<organism evidence="2 3">
    <name type="scientific">Clostridium argentinense CDC 2741</name>
    <dbReference type="NCBI Taxonomy" id="1418104"/>
    <lineage>
        <taxon>Bacteria</taxon>
        <taxon>Bacillati</taxon>
        <taxon>Bacillota</taxon>
        <taxon>Clostridia</taxon>
        <taxon>Eubacteriales</taxon>
        <taxon>Clostridiaceae</taxon>
        <taxon>Clostridium</taxon>
    </lineage>
</organism>
<proteinExistence type="predicted"/>
<gene>
    <name evidence="2" type="ORF">U732_40</name>
</gene>
<name>A0A0C1U9N0_9CLOT</name>
<evidence type="ECO:0000313" key="3">
    <source>
        <dbReference type="Proteomes" id="UP000031366"/>
    </source>
</evidence>
<dbReference type="InterPro" id="IPR025657">
    <property type="entry name" value="RadC_JAB"/>
</dbReference>
<sequence length="179" mass="20918">MLIIKKPKKDLYIRDKKHIAGLALSAFSHLKTHDKEVLICCFIDENNKLIEIDLCAEGTKDEVSYPRIELIKRCMALGADKIAIYHTHPYKNSLIYSSSDYETFNICNMYCKEFGIQLIEDGILDFTRNTFLSIDNNIYTCNIEKLNLKTIKNEFFYTLRTIFLTRHKVNSIIPLMHIK</sequence>
<feature type="domain" description="RadC-like JAB" evidence="1">
    <location>
        <begin position="28"/>
        <end position="134"/>
    </location>
</feature>
<dbReference type="AlphaFoldDB" id="A0A0C1U9N0"/>
<dbReference type="Proteomes" id="UP000031366">
    <property type="component" value="Unassembled WGS sequence"/>
</dbReference>
<evidence type="ECO:0000259" key="1">
    <source>
        <dbReference type="Pfam" id="PF04002"/>
    </source>
</evidence>
<dbReference type="Gene3D" id="3.40.140.10">
    <property type="entry name" value="Cytidine Deaminase, domain 2"/>
    <property type="match status" value="1"/>
</dbReference>